<evidence type="ECO:0000313" key="4">
    <source>
        <dbReference type="EMBL" id="RIB19458.1"/>
    </source>
</evidence>
<protein>
    <submittedName>
        <fullName evidence="4">Kinase-like domain-containing protein</fullName>
    </submittedName>
</protein>
<dbReference type="InterPro" id="IPR011009">
    <property type="entry name" value="Kinase-like_dom_sf"/>
</dbReference>
<keyword evidence="4" id="KW-0808">Transferase</keyword>
<dbReference type="Pfam" id="PF07714">
    <property type="entry name" value="PK_Tyr_Ser-Thr"/>
    <property type="match status" value="1"/>
</dbReference>
<accession>A0A397VCL0</accession>
<feature type="domain" description="Protein kinase" evidence="3">
    <location>
        <begin position="1"/>
        <end position="156"/>
    </location>
</feature>
<dbReference type="STRING" id="44941.A0A397VCL0"/>
<dbReference type="EMBL" id="QKWP01000472">
    <property type="protein sequence ID" value="RIB19458.1"/>
    <property type="molecule type" value="Genomic_DNA"/>
</dbReference>
<dbReference type="Proteomes" id="UP000266673">
    <property type="component" value="Unassembled WGS sequence"/>
</dbReference>
<dbReference type="GO" id="GO:0005524">
    <property type="term" value="F:ATP binding"/>
    <property type="evidence" value="ECO:0007669"/>
    <property type="project" value="UniProtKB-KW"/>
</dbReference>
<comment type="caution">
    <text evidence="4">The sequence shown here is derived from an EMBL/GenBank/DDBJ whole genome shotgun (WGS) entry which is preliminary data.</text>
</comment>
<keyword evidence="4" id="KW-0418">Kinase</keyword>
<gene>
    <name evidence="4" type="ORF">C2G38_2306972</name>
</gene>
<proteinExistence type="predicted"/>
<evidence type="ECO:0000256" key="2">
    <source>
        <dbReference type="ARBA" id="ARBA00022840"/>
    </source>
</evidence>
<dbReference type="GO" id="GO:0004674">
    <property type="term" value="F:protein serine/threonine kinase activity"/>
    <property type="evidence" value="ECO:0007669"/>
    <property type="project" value="TreeGrafter"/>
</dbReference>
<keyword evidence="2" id="KW-0067">ATP-binding</keyword>
<evidence type="ECO:0000256" key="1">
    <source>
        <dbReference type="ARBA" id="ARBA00022741"/>
    </source>
</evidence>
<dbReference type="Gene3D" id="1.10.510.10">
    <property type="entry name" value="Transferase(Phosphotransferase) domain 1"/>
    <property type="match status" value="1"/>
</dbReference>
<dbReference type="OrthoDB" id="4062651at2759"/>
<evidence type="ECO:0000313" key="5">
    <source>
        <dbReference type="Proteomes" id="UP000266673"/>
    </source>
</evidence>
<dbReference type="PANTHER" id="PTHR44329:SF298">
    <property type="entry name" value="MIXED LINEAGE KINASE DOMAIN-LIKE PROTEIN"/>
    <property type="match status" value="1"/>
</dbReference>
<dbReference type="InterPro" id="IPR000719">
    <property type="entry name" value="Prot_kinase_dom"/>
</dbReference>
<dbReference type="InterPro" id="IPR001245">
    <property type="entry name" value="Ser-Thr/Tyr_kinase_cat_dom"/>
</dbReference>
<sequence>MGEKIGIINLYRIRSSTNDIIHCDLHSGNIFQDNLHSVYIGDLGISISVNKTSDKVSKGIYGALPYISPEVLQGKPFTKASDIYSFGMIMWEISSGKLVFSDYKNNDSSLAIEICFKELRPNILKGTATCYANLLKKCWDEDPEKRPSALEIHEIISKWKNSTETLSEFLKSDKEMVIEIKELTPNILKNLLREDWEKDPEQALEFHNSTEFLTEFLKSNKEMVIENNDFTRNNIEDTINFISNINQALTEFLKSDKEIVIENNGFNNIEDSTIYTSNFISYVNQQSLEHIAANDTTVFLLILFLLKILKM</sequence>
<dbReference type="PROSITE" id="PS50011">
    <property type="entry name" value="PROTEIN_KINASE_DOM"/>
    <property type="match status" value="1"/>
</dbReference>
<organism evidence="4 5">
    <name type="scientific">Gigaspora rosea</name>
    <dbReference type="NCBI Taxonomy" id="44941"/>
    <lineage>
        <taxon>Eukaryota</taxon>
        <taxon>Fungi</taxon>
        <taxon>Fungi incertae sedis</taxon>
        <taxon>Mucoromycota</taxon>
        <taxon>Glomeromycotina</taxon>
        <taxon>Glomeromycetes</taxon>
        <taxon>Diversisporales</taxon>
        <taxon>Gigasporaceae</taxon>
        <taxon>Gigaspora</taxon>
    </lineage>
</organism>
<dbReference type="AlphaFoldDB" id="A0A397VCL0"/>
<reference evidence="4 5" key="1">
    <citation type="submission" date="2018-06" db="EMBL/GenBank/DDBJ databases">
        <title>Comparative genomics reveals the genomic features of Rhizophagus irregularis, R. cerebriforme, R. diaphanum and Gigaspora rosea, and their symbiotic lifestyle signature.</title>
        <authorList>
            <person name="Morin E."/>
            <person name="San Clemente H."/>
            <person name="Chen E.C.H."/>
            <person name="De La Providencia I."/>
            <person name="Hainaut M."/>
            <person name="Kuo A."/>
            <person name="Kohler A."/>
            <person name="Murat C."/>
            <person name="Tang N."/>
            <person name="Roy S."/>
            <person name="Loubradou J."/>
            <person name="Henrissat B."/>
            <person name="Grigoriev I.V."/>
            <person name="Corradi N."/>
            <person name="Roux C."/>
            <person name="Martin F.M."/>
        </authorList>
    </citation>
    <scope>NUCLEOTIDE SEQUENCE [LARGE SCALE GENOMIC DNA]</scope>
    <source>
        <strain evidence="4 5">DAOM 194757</strain>
    </source>
</reference>
<name>A0A397VCL0_9GLOM</name>
<keyword evidence="1" id="KW-0547">Nucleotide-binding</keyword>
<dbReference type="InterPro" id="IPR051681">
    <property type="entry name" value="Ser/Thr_Kinases-Pseudokinases"/>
</dbReference>
<dbReference type="SUPFAM" id="SSF56112">
    <property type="entry name" value="Protein kinase-like (PK-like)"/>
    <property type="match status" value="1"/>
</dbReference>
<keyword evidence="5" id="KW-1185">Reference proteome</keyword>
<evidence type="ECO:0000259" key="3">
    <source>
        <dbReference type="PROSITE" id="PS50011"/>
    </source>
</evidence>
<dbReference type="PANTHER" id="PTHR44329">
    <property type="entry name" value="SERINE/THREONINE-PROTEIN KINASE TNNI3K-RELATED"/>
    <property type="match status" value="1"/>
</dbReference>